<keyword evidence="3" id="KW-1185">Reference proteome</keyword>
<dbReference type="OrthoDB" id="745018at2759"/>
<dbReference type="STRING" id="56857.A0A200QFK1"/>
<feature type="region of interest" description="Disordered" evidence="1">
    <location>
        <begin position="1"/>
        <end position="60"/>
    </location>
</feature>
<sequence length="435" mass="47473">MKTARKQRQASANTGIGYTRSKIPTTRTGGKRRKSTADLQNLSGQNDSSSIGKDKSLLPSPTVQSLTEKLQVKGTCCPEKTNDVPRLELGLGQMPQSYNKIKLQLFPIDEVTRIRLEKDGHNPYLELILSERKKISSVLKHLTSKWGSSSTAVGELMLFPYNIRLENLAGHKSWTLKDRDISAADVYEATGRPSIFRLRYGWFSHLDPKTYCIPRTSSCFEDGLQSENLKKDCTVDGEIRDIQTTPNDVDNREDREISISITPNAIVGGIMSLVPAAAEPPDNSRIGDRLTLSSCLWADSLTNISIGGLLSETSLHAAASRGDAKPAGTDSCLQQIPFSSDSFDAAIAAHICGHPQGAQQRSISHSSILDAEETCHAFAFQKLSSLEKVLNSSKAATGSHSQDVNSNSFKFPNSVEGHHAEIKPSSILLLKGKRP</sequence>
<proteinExistence type="predicted"/>
<evidence type="ECO:0000313" key="2">
    <source>
        <dbReference type="EMBL" id="OVA09177.1"/>
    </source>
</evidence>
<organism evidence="2 3">
    <name type="scientific">Macleaya cordata</name>
    <name type="common">Five-seeded plume-poppy</name>
    <name type="synonym">Bocconia cordata</name>
    <dbReference type="NCBI Taxonomy" id="56857"/>
    <lineage>
        <taxon>Eukaryota</taxon>
        <taxon>Viridiplantae</taxon>
        <taxon>Streptophyta</taxon>
        <taxon>Embryophyta</taxon>
        <taxon>Tracheophyta</taxon>
        <taxon>Spermatophyta</taxon>
        <taxon>Magnoliopsida</taxon>
        <taxon>Ranunculales</taxon>
        <taxon>Papaveraceae</taxon>
        <taxon>Papaveroideae</taxon>
        <taxon>Macleaya</taxon>
    </lineage>
</organism>
<evidence type="ECO:0000313" key="3">
    <source>
        <dbReference type="Proteomes" id="UP000195402"/>
    </source>
</evidence>
<name>A0A200QFK1_MACCD</name>
<reference evidence="2 3" key="1">
    <citation type="journal article" date="2017" name="Mol. Plant">
        <title>The Genome of Medicinal Plant Macleaya cordata Provides New Insights into Benzylisoquinoline Alkaloids Metabolism.</title>
        <authorList>
            <person name="Liu X."/>
            <person name="Liu Y."/>
            <person name="Huang P."/>
            <person name="Ma Y."/>
            <person name="Qing Z."/>
            <person name="Tang Q."/>
            <person name="Cao H."/>
            <person name="Cheng P."/>
            <person name="Zheng Y."/>
            <person name="Yuan Z."/>
            <person name="Zhou Y."/>
            <person name="Liu J."/>
            <person name="Tang Z."/>
            <person name="Zhuo Y."/>
            <person name="Zhang Y."/>
            <person name="Yu L."/>
            <person name="Huang J."/>
            <person name="Yang P."/>
            <person name="Peng Q."/>
            <person name="Zhang J."/>
            <person name="Jiang W."/>
            <person name="Zhang Z."/>
            <person name="Lin K."/>
            <person name="Ro D.K."/>
            <person name="Chen X."/>
            <person name="Xiong X."/>
            <person name="Shang Y."/>
            <person name="Huang S."/>
            <person name="Zeng J."/>
        </authorList>
    </citation>
    <scope>NUCLEOTIDE SEQUENCE [LARGE SCALE GENOMIC DNA]</scope>
    <source>
        <strain evidence="3">cv. BLH2017</strain>
        <tissue evidence="2">Root</tissue>
    </source>
</reference>
<dbReference type="FunCoup" id="A0A200QFK1">
    <property type="interactions" value="85"/>
</dbReference>
<dbReference type="InterPro" id="IPR055315">
    <property type="entry name" value="Cramped-like"/>
</dbReference>
<protein>
    <recommendedName>
        <fullName evidence="4">TSL-kinase interacting protein 1</fullName>
    </recommendedName>
</protein>
<dbReference type="PANTHER" id="PTHR21677:SF4">
    <property type="entry name" value="TSL-KINASE INTERACTING-LIKE PROTEIN"/>
    <property type="match status" value="1"/>
</dbReference>
<dbReference type="PANTHER" id="PTHR21677">
    <property type="entry name" value="CRAMPED PROTEIN"/>
    <property type="match status" value="1"/>
</dbReference>
<dbReference type="GO" id="GO:0007389">
    <property type="term" value="P:pattern specification process"/>
    <property type="evidence" value="ECO:0007669"/>
    <property type="project" value="TreeGrafter"/>
</dbReference>
<dbReference type="InParanoid" id="A0A200QFK1"/>
<dbReference type="OMA" id="CHAFAFR"/>
<accession>A0A200QFK1</accession>
<dbReference type="GO" id="GO:0003682">
    <property type="term" value="F:chromatin binding"/>
    <property type="evidence" value="ECO:0007669"/>
    <property type="project" value="InterPro"/>
</dbReference>
<comment type="caution">
    <text evidence="2">The sequence shown here is derived from an EMBL/GenBank/DDBJ whole genome shotgun (WGS) entry which is preliminary data.</text>
</comment>
<dbReference type="AlphaFoldDB" id="A0A200QFK1"/>
<evidence type="ECO:0008006" key="4">
    <source>
        <dbReference type="Google" id="ProtNLM"/>
    </source>
</evidence>
<feature type="compositionally biased region" description="Polar residues" evidence="1">
    <location>
        <begin position="37"/>
        <end position="51"/>
    </location>
</feature>
<dbReference type="EMBL" id="MVGT01002165">
    <property type="protein sequence ID" value="OVA09177.1"/>
    <property type="molecule type" value="Genomic_DNA"/>
</dbReference>
<dbReference type="GO" id="GO:0005634">
    <property type="term" value="C:nucleus"/>
    <property type="evidence" value="ECO:0007669"/>
    <property type="project" value="TreeGrafter"/>
</dbReference>
<evidence type="ECO:0000256" key="1">
    <source>
        <dbReference type="SAM" id="MobiDB-lite"/>
    </source>
</evidence>
<gene>
    <name evidence="2" type="ORF">BVC80_27g8</name>
</gene>
<dbReference type="Proteomes" id="UP000195402">
    <property type="component" value="Unassembled WGS sequence"/>
</dbReference>